<dbReference type="Proteomes" id="UP000050398">
    <property type="component" value="Unassembled WGS sequence"/>
</dbReference>
<evidence type="ECO:0000313" key="2">
    <source>
        <dbReference type="Proteomes" id="UP000050398"/>
    </source>
</evidence>
<proteinExistence type="predicted"/>
<feature type="non-terminal residue" evidence="1">
    <location>
        <position position="284"/>
    </location>
</feature>
<protein>
    <submittedName>
        <fullName evidence="1">Uncharacterized protein</fullName>
    </submittedName>
</protein>
<dbReference type="EMBL" id="LIXZ01000057">
    <property type="protein sequence ID" value="KPL57582.1"/>
    <property type="molecule type" value="Genomic_DNA"/>
</dbReference>
<comment type="caution">
    <text evidence="1">The sequence shown here is derived from an EMBL/GenBank/DDBJ whole genome shotgun (WGS) entry which is preliminary data.</text>
</comment>
<gene>
    <name evidence="1" type="ORF">AM506_21655</name>
</gene>
<evidence type="ECO:0000313" key="1">
    <source>
        <dbReference type="EMBL" id="KPL57582.1"/>
    </source>
</evidence>
<reference evidence="1 2" key="1">
    <citation type="submission" date="2015-08" db="EMBL/GenBank/DDBJ databases">
        <title>Draft Genome Sequence of Bacillus vietnamensis UCD-SED5.</title>
        <authorList>
            <person name="Lee R.D."/>
            <person name="Jospin G."/>
            <person name="Lang J.M."/>
            <person name="Coil D.A."/>
            <person name="Eisen J.A."/>
        </authorList>
    </citation>
    <scope>NUCLEOTIDE SEQUENCE [LARGE SCALE GENOMIC DNA]</scope>
    <source>
        <strain evidence="1 2">UCD-SED5</strain>
    </source>
</reference>
<sequence>FGHGGAVTLVGLEQQPLEVGRHHDIHGGRQSRLELLLREVVGCQGAVQDVVGVGGDDEALHRQPHAVGHVAGEDVAEVGRGHAEAHLALRRAQRHGGGHVVDDLGHDARPVDGVDRHQAGAIQEGLVGEARLDHRLGVVEVALDGDVEDVVRQHRGHLAALYLRDPVVGVEDEDVEVVAVAAALDGGRAGVAGGRPHDHRPLAALLQEVVEDAAQQLQRHVLEGQGRAVEQLEQEVVGIELVQRHHGVVAEGGVGLLDDAAEGLVVDLAVDEGLHHPEGDLGIG</sequence>
<organism evidence="1 2">
    <name type="scientific">Rossellomorea vietnamensis</name>
    <dbReference type="NCBI Taxonomy" id="218284"/>
    <lineage>
        <taxon>Bacteria</taxon>
        <taxon>Bacillati</taxon>
        <taxon>Bacillota</taxon>
        <taxon>Bacilli</taxon>
        <taxon>Bacillales</taxon>
        <taxon>Bacillaceae</taxon>
        <taxon>Rossellomorea</taxon>
    </lineage>
</organism>
<dbReference type="AlphaFoldDB" id="A0A0P6WC02"/>
<name>A0A0P6WC02_9BACI</name>
<accession>A0A0P6WC02</accession>
<feature type="non-terminal residue" evidence="1">
    <location>
        <position position="1"/>
    </location>
</feature>